<organism evidence="7 8">
    <name type="scientific">Halanaerobium salsuginis</name>
    <dbReference type="NCBI Taxonomy" id="29563"/>
    <lineage>
        <taxon>Bacteria</taxon>
        <taxon>Bacillati</taxon>
        <taxon>Bacillota</taxon>
        <taxon>Clostridia</taxon>
        <taxon>Halanaerobiales</taxon>
        <taxon>Halanaerobiaceae</taxon>
        <taxon>Halanaerobium</taxon>
    </lineage>
</organism>
<accession>A0A1I4FLZ3</accession>
<proteinExistence type="predicted"/>
<evidence type="ECO:0000259" key="6">
    <source>
        <dbReference type="Pfam" id="PF04357"/>
    </source>
</evidence>
<evidence type="ECO:0000256" key="3">
    <source>
        <dbReference type="ARBA" id="ARBA00022989"/>
    </source>
</evidence>
<dbReference type="GO" id="GO:0005886">
    <property type="term" value="C:plasma membrane"/>
    <property type="evidence" value="ECO:0007669"/>
    <property type="project" value="InterPro"/>
</dbReference>
<feature type="domain" description="Translocation and assembly module TamB C-terminal" evidence="6">
    <location>
        <begin position="1158"/>
        <end position="1495"/>
    </location>
</feature>
<dbReference type="GO" id="GO:0009306">
    <property type="term" value="P:protein secretion"/>
    <property type="evidence" value="ECO:0007669"/>
    <property type="project" value="InterPro"/>
</dbReference>
<name>A0A1I4FLZ3_9FIRM</name>
<sequence length="1515" mass="170082">MDKQIKYLVGILVLFIIAMYFLNLFAGLPQFFKDDIIAFLEEKSQADIAFESVSLWPLNRLRLTGFRYQDQSGNSFKADELSLNYSLSFFTDKLLTINFMELKKADLNLINVSPFLQNNNLNKESSSSNLRENPEEIADNFALPNFLTGLRLNIVDSNFEINLPDYKLQLERLNMGLNISSPTDFTADLTTALKIDQLKLLDQIEQPKELKNISLDKLDLSFTKQDQQSKLYFATADFKLQDMVAHLEHKIYNYQNLSTNLEELTGNAALQGEIKFDGLRLINYNSELDLTNLAATAAYNYQTGTEAEQSVSQAELQPVNQSVFNLEIPQLKLFISGPKLAVAFKKTNFILANNPLEIAFKLKADSEFEFTASASSFSADYPFPEKYFKQLNFDFRLAGKGKKNELTQATAEVKVNQLTNELFDLEEGIFKLRFVQNKLYLDQGHLLMSNQGEIDLKGSYNLQQENYLLQLKTTQFVISNKLKTEILNFKPETEKYLNQLERIKDNKLNFSAKLAGLYGKNNALSAAGNLDFNFALADSSELINLNSSFWYAQQNLIFNQLQFKSNSGYLDLMGEINFAANSLNLRYAGQNIEADLVKDFYPASSQYLADFKPNIAYLQGSISQQISDPLIKLSFKTPYWEYQGYQLRNIVLKSSYQADQVKIRQLTADLNQAVINVSGQINNLSAGQEAELALQLESEDLYFEDIAKFIQQPLPLSGEISLKAKLNSKLSQPNIQLEVKADNSSLIIAENEFDFSNLKLNLTGDGSSFRVDKFSVQQKNVNLTAAGEFSLNNGFELDFNLEPFILNDYSSYLGKNFNNIKGQLNITGRVKGPLLQPEFDFNIDSQNLEVFGFKANLQNTALNFRPNSRQLQLEEFDFELAGGDYSLQGDLVLADQLQTNLNLQLKRVPIQQLAEQYLNTYPLAEPVFLQGETDIKGTGLSVTANLNLTGQFPADSKSSFSVEGQLGQGMSVKLAAKDLPLNLVSDRTGFKLDLQSRLDFTGELTGSLQKPVFKLNNQLTELTLNSSQLESIKGNLVINDSEHISVEQEIKFKSAGSLLVAGSYGIQNQSLDFSSDLNSLPISFLLSFLDDDFSSDGNLDGSLTVAGTIAKPELDGNLDLTGNNLAVGLSDPIRNYQGHILFSEENIKLEAITGDFVDGDFKLDGTINLAELDQAWQLNLTGHKLYFSHGSLEGLFDTELEFKGPLLRPVLRGQLDLYDFVVGIPFKWSDNSDQQSADQQNSADQVEVNQVETTQETEQSFQPALDLQLNPTDNVRVKSDNIDVLVQDGSVRLSYYATREKPFAMEGRLSSDRGVFNYYSSRFELINGEAIFTPLDENSIPTLRVNAETYAGGREININLNGPANNMRMTFSSTPEMTQEEILNLLSSQGALGSAVIGGEDIGIQTIIFQELIRLVNSSLQKDVISDLETNFRSALSLDRIEIDTYNYGVDREFAIYLGKNLSDKFYLEYASYFNEDGREGEISFEYKLNQISVLKGSYLGDNDYQISIESEIEF</sequence>
<reference evidence="7 8" key="1">
    <citation type="submission" date="2016-10" db="EMBL/GenBank/DDBJ databases">
        <authorList>
            <person name="de Groot N.N."/>
        </authorList>
    </citation>
    <scope>NUCLEOTIDE SEQUENCE [LARGE SCALE GENOMIC DNA]</scope>
    <source>
        <strain evidence="7 8">ATCC 51327</strain>
    </source>
</reference>
<evidence type="ECO:0000313" key="8">
    <source>
        <dbReference type="Proteomes" id="UP000199006"/>
    </source>
</evidence>
<dbReference type="Proteomes" id="UP000199006">
    <property type="component" value="Unassembled WGS sequence"/>
</dbReference>
<keyword evidence="2 5" id="KW-0812">Transmembrane</keyword>
<keyword evidence="8" id="KW-1185">Reference proteome</keyword>
<evidence type="ECO:0000313" key="7">
    <source>
        <dbReference type="EMBL" id="SFL18300.1"/>
    </source>
</evidence>
<protein>
    <submittedName>
        <fullName evidence="7">Translocation and assembly module TamB</fullName>
    </submittedName>
</protein>
<dbReference type="OrthoDB" id="2109635at2"/>
<keyword evidence="4 5" id="KW-0472">Membrane</keyword>
<dbReference type="EMBL" id="FOTI01000003">
    <property type="protein sequence ID" value="SFL18300.1"/>
    <property type="molecule type" value="Genomic_DNA"/>
</dbReference>
<evidence type="ECO:0000256" key="4">
    <source>
        <dbReference type="ARBA" id="ARBA00023136"/>
    </source>
</evidence>
<evidence type="ECO:0000256" key="1">
    <source>
        <dbReference type="ARBA" id="ARBA00004167"/>
    </source>
</evidence>
<comment type="subcellular location">
    <subcellularLocation>
        <location evidence="1">Membrane</location>
        <topology evidence="1">Single-pass membrane protein</topology>
    </subcellularLocation>
</comment>
<gene>
    <name evidence="7" type="ORF">SAMN02983006_00402</name>
</gene>
<feature type="transmembrane region" description="Helical" evidence="5">
    <location>
        <begin position="7"/>
        <end position="28"/>
    </location>
</feature>
<evidence type="ECO:0000256" key="2">
    <source>
        <dbReference type="ARBA" id="ARBA00022692"/>
    </source>
</evidence>
<dbReference type="PANTHER" id="PTHR34457:SF3">
    <property type="entry name" value="PROTEIN TIC236, CHLOROPLASTIC"/>
    <property type="match status" value="1"/>
</dbReference>
<dbReference type="STRING" id="29563.SAMN02983006_00402"/>
<dbReference type="InterPro" id="IPR053022">
    <property type="entry name" value="Chloroplast_translocon_comp"/>
</dbReference>
<evidence type="ECO:0000256" key="5">
    <source>
        <dbReference type="SAM" id="Phobius"/>
    </source>
</evidence>
<keyword evidence="3 5" id="KW-1133">Transmembrane helix</keyword>
<dbReference type="RefSeq" id="WP_089858832.1">
    <property type="nucleotide sequence ID" value="NZ_FOTI01000003.1"/>
</dbReference>
<dbReference type="InterPro" id="IPR007452">
    <property type="entry name" value="TamB_C"/>
</dbReference>
<dbReference type="PANTHER" id="PTHR34457">
    <property type="entry name" value="EMBRYO DEFECTIVE 2410"/>
    <property type="match status" value="1"/>
</dbReference>
<dbReference type="Pfam" id="PF04357">
    <property type="entry name" value="TamB"/>
    <property type="match status" value="1"/>
</dbReference>